<dbReference type="EMBL" id="CP001933">
    <property type="protein sequence ID" value="ADD07437.1"/>
    <property type="molecule type" value="Genomic_DNA"/>
</dbReference>
<dbReference type="RefSeq" id="WP_004214428.1">
    <property type="nucleotide sequence ID" value="NC_013923.1"/>
</dbReference>
<dbReference type="HOGENOM" id="CLU_1850684_0_0_2"/>
<accession>D3T1H8</accession>
<dbReference type="Proteomes" id="UP000001879">
    <property type="component" value="Plasmid pNMAG01"/>
</dbReference>
<dbReference type="Proteomes" id="UP000011543">
    <property type="component" value="Unassembled WGS sequence"/>
</dbReference>
<reference evidence="2 4" key="3">
    <citation type="journal article" date="2014" name="PLoS Genet.">
        <title>Phylogenetically driven sequencing of extremely halophilic archaea reveals strategies for static and dynamic osmo-response.</title>
        <authorList>
            <person name="Becker E.A."/>
            <person name="Seitzer P.M."/>
            <person name="Tritt A."/>
            <person name="Larsen D."/>
            <person name="Krusor M."/>
            <person name="Yao A.I."/>
            <person name="Wu D."/>
            <person name="Madern D."/>
            <person name="Eisen J.A."/>
            <person name="Darling A.E."/>
            <person name="Facciotti M.T."/>
        </authorList>
    </citation>
    <scope>NUCLEOTIDE SEQUENCE [LARGE SCALE GENOMIC DNA]</scope>
    <source>
        <strain evidence="4">ATCC 43099 / DSM 3394 / CCM 3739 / CIP 104546 / IAM 13178 / JCM 8861 / NBRC 102185 / NCIMB 2190 / MS3</strain>
        <strain evidence="2">MS-3</strain>
    </source>
</reference>
<dbReference type="GeneID" id="8826766"/>
<reference evidence="1 3" key="2">
    <citation type="journal article" date="2012" name="BMC Genomics">
        <title>A comparative genomics perspective on the genetic content of the alkaliphilic haloarchaeon Natrialba magadii ATCC 43099T.</title>
        <authorList>
            <person name="Siddaramappa S."/>
            <person name="Challacombe J.F."/>
            <person name="Decastro R.E."/>
            <person name="Pfeiffer F."/>
            <person name="Sastre D.E."/>
            <person name="Gimenez M.I."/>
            <person name="Paggi R.A."/>
            <person name="Detter J.C."/>
            <person name="Davenport K.W."/>
            <person name="Goodwin L.A."/>
            <person name="Kyrpides N."/>
            <person name="Tapia R."/>
            <person name="Pitluck S."/>
            <person name="Lucas S."/>
            <person name="Woyke T."/>
            <person name="Maupin-Furlow J.A."/>
        </authorList>
    </citation>
    <scope>NUCLEOTIDE SEQUENCE [LARGE SCALE GENOMIC DNA]</scope>
    <source>
        <strain evidence="1">ATCC 43099</strain>
        <strain evidence="3">ATCC 43099 / DSM 3394 / CCM 3739 / CIP 104546 / IAM 13178 / JCM 8861 / NBRC 102185 / NCIMB 2190 / MS3</strain>
    </source>
</reference>
<dbReference type="OrthoDB" id="204130at2157"/>
<evidence type="ECO:0000313" key="2">
    <source>
        <dbReference type="EMBL" id="ELY32245.1"/>
    </source>
</evidence>
<protein>
    <submittedName>
        <fullName evidence="1">Uncharacterized protein</fullName>
    </submittedName>
</protein>
<dbReference type="KEGG" id="nmg:Nmag_3896"/>
<evidence type="ECO:0000313" key="1">
    <source>
        <dbReference type="EMBL" id="ADD07437.1"/>
    </source>
</evidence>
<evidence type="ECO:0000313" key="3">
    <source>
        <dbReference type="Proteomes" id="UP000001879"/>
    </source>
</evidence>
<proteinExistence type="predicted"/>
<reference evidence="1" key="4">
    <citation type="submission" date="2016-09" db="EMBL/GenBank/DDBJ databases">
        <authorList>
            <person name="Pfeiffer F."/>
        </authorList>
    </citation>
    <scope>NUCLEOTIDE SEQUENCE</scope>
    <source>
        <strain evidence="1">ATCC 43099</strain>
        <plasmid evidence="1">pNMAG01</plasmid>
    </source>
</reference>
<dbReference type="PROSITE" id="PS51257">
    <property type="entry name" value="PROKAR_LIPOPROTEIN"/>
    <property type="match status" value="1"/>
</dbReference>
<keyword evidence="1" id="KW-0614">Plasmid</keyword>
<dbReference type="AlphaFoldDB" id="D3T1H8"/>
<sequence>MKNIELMLDTRRSFLRNATAAGTILTVGCLDAEGEEPTYISVSNRYEDQVMIDVMITNVDTGEVVYDEALEFDGFAGAEEDGSPPRKQPDLGIEEAFEATVTVVTDWDSNELTGDIGPSGGSWISVLHGSDAKLNISKTVV</sequence>
<keyword evidence="3" id="KW-1185">Reference proteome</keyword>
<name>D3T1H8_NATMM</name>
<reference evidence="3" key="1">
    <citation type="submission" date="2010-02" db="EMBL/GenBank/DDBJ databases">
        <title>Complete sequence of plasmid 1 of Natrialba magadii ATCC 43099.</title>
        <authorList>
            <consortium name="US DOE Joint Genome Institute"/>
            <person name="Lucas S."/>
            <person name="Copeland A."/>
            <person name="Lapidus A."/>
            <person name="Cheng J.-F."/>
            <person name="Bruce D."/>
            <person name="Goodwin L."/>
            <person name="Pitluck S."/>
            <person name="Davenport K."/>
            <person name="Saunders E."/>
            <person name="Detter J.C."/>
            <person name="Han C."/>
            <person name="Tapia R."/>
            <person name="Land M."/>
            <person name="Hauser L."/>
            <person name="Kyrpides N."/>
            <person name="Mikhailova N."/>
            <person name="De Castro R.E."/>
            <person name="Maupin-Furlow J.A."/>
            <person name="Woyke T."/>
        </authorList>
    </citation>
    <scope>NUCLEOTIDE SEQUENCE [LARGE SCALE GENOMIC DNA]</scope>
    <source>
        <strain evidence="3">ATCC 43099 / DSM 3394 / CCM 3739 / CIP 104546 / IAM 13178 / JCM 8861 / NBRC 102185 / NCIMB 2190 / MS3</strain>
        <plasmid evidence="3">pNMAG01</plasmid>
    </source>
</reference>
<evidence type="ECO:0000313" key="4">
    <source>
        <dbReference type="Proteomes" id="UP000011543"/>
    </source>
</evidence>
<gene>
    <name evidence="1" type="ordered locus">Nmag_3896</name>
    <name evidence="2" type="ORF">C500_04184</name>
</gene>
<dbReference type="PATRIC" id="fig|547559.17.peg.799"/>
<dbReference type="EMBL" id="AOHS01000017">
    <property type="protein sequence ID" value="ELY32245.1"/>
    <property type="molecule type" value="Genomic_DNA"/>
</dbReference>
<organism evidence="1 3">
    <name type="scientific">Natrialba magadii (strain ATCC 43099 / DSM 3394 / CCM 3739 / CIP 104546 / IAM 13178 / JCM 8861 / NBRC 102185 / NCIMB 2190 / MS3)</name>
    <name type="common">Natronobacterium magadii</name>
    <dbReference type="NCBI Taxonomy" id="547559"/>
    <lineage>
        <taxon>Archaea</taxon>
        <taxon>Methanobacteriati</taxon>
        <taxon>Methanobacteriota</taxon>
        <taxon>Stenosarchaea group</taxon>
        <taxon>Halobacteria</taxon>
        <taxon>Halobacteriales</taxon>
        <taxon>Natrialbaceae</taxon>
        <taxon>Natrialba</taxon>
    </lineage>
</organism>
<geneLocation type="plasmid" evidence="1 3">
    <name>pNMAG01</name>
</geneLocation>